<evidence type="ECO:0000256" key="8">
    <source>
        <dbReference type="ARBA" id="ARBA00022729"/>
    </source>
</evidence>
<evidence type="ECO:0000256" key="1">
    <source>
        <dbReference type="ARBA" id="ARBA00002838"/>
    </source>
</evidence>
<sequence length="167" mass="18923">MIFNVLFIFSVIYSVTATTCNNPQVEHNTYSTKEALLSSRTVFVTDITLKCDGQATKINLYAELNGHITLVGKDTETDKYQVTFEDHHRKLPANNYLLKFYDEDTYSVIRKNQRSGESISDIKPLFTINFHHQGVGYGPIVSTETIVILLSSIVCFCVFSNRNKILA</sequence>
<evidence type="ECO:0000256" key="14">
    <source>
        <dbReference type="ARBA" id="ARBA00031791"/>
    </source>
</evidence>
<evidence type="ECO:0000256" key="7">
    <source>
        <dbReference type="ARBA" id="ARBA00022692"/>
    </source>
</evidence>
<proteinExistence type="evidence at transcript level"/>
<feature type="signal peptide" evidence="15">
    <location>
        <begin position="1"/>
        <end position="17"/>
    </location>
</feature>
<evidence type="ECO:0000256" key="9">
    <source>
        <dbReference type="ARBA" id="ARBA00022824"/>
    </source>
</evidence>
<comment type="subcellular location">
    <subcellularLocation>
        <location evidence="2">Endoplasmic reticulum membrane</location>
        <topology evidence="2">Single-pass type I membrane protein</topology>
    </subcellularLocation>
</comment>
<organism evidence="16">
    <name type="scientific">Schmidtea mediterranea</name>
    <name type="common">Freshwater planarian flatworm</name>
    <dbReference type="NCBI Taxonomy" id="79327"/>
    <lineage>
        <taxon>Eukaryota</taxon>
        <taxon>Metazoa</taxon>
        <taxon>Spiralia</taxon>
        <taxon>Lophotrochozoa</taxon>
        <taxon>Platyhelminthes</taxon>
        <taxon>Rhabditophora</taxon>
        <taxon>Seriata</taxon>
        <taxon>Tricladida</taxon>
        <taxon>Continenticola</taxon>
        <taxon>Geoplanoidea</taxon>
        <taxon>Dugesiidae</taxon>
        <taxon>Schmidtea</taxon>
    </lineage>
</organism>
<dbReference type="Pfam" id="PF05404">
    <property type="entry name" value="TRAP-delta"/>
    <property type="match status" value="1"/>
</dbReference>
<evidence type="ECO:0000256" key="12">
    <source>
        <dbReference type="ARBA" id="ARBA00023136"/>
    </source>
</evidence>
<comment type="subunit">
    <text evidence="4">Heterotetramer of TRAP-alpha, TRAP-beta, TRAP-delta and TRAP-gamma.</text>
</comment>
<evidence type="ECO:0000256" key="10">
    <source>
        <dbReference type="ARBA" id="ARBA00022843"/>
    </source>
</evidence>
<evidence type="ECO:0000256" key="11">
    <source>
        <dbReference type="ARBA" id="ARBA00022989"/>
    </source>
</evidence>
<dbReference type="InterPro" id="IPR008855">
    <property type="entry name" value="TRAP-delta"/>
</dbReference>
<keyword evidence="9" id="KW-0256">Endoplasmic reticulum</keyword>
<comment type="function">
    <text evidence="1">TRAP proteins are part of a complex whose function is to bind calcium to the ER membrane and thereby regulate the retention of ER resident proteins.</text>
</comment>
<evidence type="ECO:0000256" key="3">
    <source>
        <dbReference type="ARBA" id="ARBA00009294"/>
    </source>
</evidence>
<feature type="chain" id="PRO_5003655245" description="Translocon-associated protein subunit delta" evidence="15">
    <location>
        <begin position="18"/>
        <end position="167"/>
    </location>
</feature>
<dbReference type="GO" id="GO:0005789">
    <property type="term" value="C:endoplasmic reticulum membrane"/>
    <property type="evidence" value="ECO:0007669"/>
    <property type="project" value="UniProtKB-SubCell"/>
</dbReference>
<evidence type="ECO:0000256" key="4">
    <source>
        <dbReference type="ARBA" id="ARBA00011819"/>
    </source>
</evidence>
<keyword evidence="11" id="KW-1133">Transmembrane helix</keyword>
<dbReference type="OrthoDB" id="10055808at2759"/>
<accession>I1ZII5</accession>
<evidence type="ECO:0000256" key="15">
    <source>
        <dbReference type="SAM" id="SignalP"/>
    </source>
</evidence>
<evidence type="ECO:0000256" key="2">
    <source>
        <dbReference type="ARBA" id="ARBA00004115"/>
    </source>
</evidence>
<reference evidence="16" key="1">
    <citation type="journal article" date="2012" name="Genes Dev.">
        <title>A molecular wound response program associated with regeneration initiation in planarians.</title>
        <authorList>
            <person name="Wenemoser D."/>
            <person name="Lapan S.W."/>
            <person name="Wilkinson A.W."/>
            <person name="Bell G.W."/>
            <person name="Reddien P.W."/>
        </authorList>
    </citation>
    <scope>NUCLEOTIDE SEQUENCE</scope>
</reference>
<keyword evidence="6" id="KW-1017">Isopeptide bond</keyword>
<protein>
    <recommendedName>
        <fullName evidence="5">Translocon-associated protein subunit delta</fullName>
    </recommendedName>
    <alternativeName>
        <fullName evidence="14">Signal sequence receptor subunit delta</fullName>
    </alternativeName>
</protein>
<evidence type="ECO:0000256" key="5">
    <source>
        <dbReference type="ARBA" id="ARBA00014387"/>
    </source>
</evidence>
<dbReference type="PANTHER" id="PTHR12731">
    <property type="entry name" value="TRANSLOCON-ASSOCIATED PROTEIN, DELTA SUBUNIT"/>
    <property type="match status" value="1"/>
</dbReference>
<comment type="similarity">
    <text evidence="3">Belongs to the TRAP-delta family.</text>
</comment>
<keyword evidence="13" id="KW-1015">Disulfide bond</keyword>
<name>I1ZII5_SCHMD</name>
<keyword evidence="10" id="KW-0832">Ubl conjugation</keyword>
<evidence type="ECO:0000256" key="13">
    <source>
        <dbReference type="ARBA" id="ARBA00023157"/>
    </source>
</evidence>
<evidence type="ECO:0000313" key="16">
    <source>
        <dbReference type="EMBL" id="AFJ24839.1"/>
    </source>
</evidence>
<dbReference type="AlphaFoldDB" id="I1ZII5"/>
<keyword evidence="12" id="KW-0472">Membrane</keyword>
<evidence type="ECO:0000256" key="6">
    <source>
        <dbReference type="ARBA" id="ARBA00022499"/>
    </source>
</evidence>
<keyword evidence="7" id="KW-0812">Transmembrane</keyword>
<keyword evidence="8 15" id="KW-0732">Signal</keyword>
<dbReference type="EMBL" id="JX010596">
    <property type="protein sequence ID" value="AFJ24839.1"/>
    <property type="molecule type" value="mRNA"/>
</dbReference>
<dbReference type="PANTHER" id="PTHR12731:SF1">
    <property type="entry name" value="TRANSLOCON-ASSOCIATED PROTEIN SUBUNIT DELTA"/>
    <property type="match status" value="1"/>
</dbReference>